<protein>
    <submittedName>
        <fullName evidence="2">Uncharacterized protein</fullName>
    </submittedName>
</protein>
<organism evidence="2 3">
    <name type="scientific">Eumeta variegata</name>
    <name type="common">Bagworm moth</name>
    <name type="synonym">Eumeta japonica</name>
    <dbReference type="NCBI Taxonomy" id="151549"/>
    <lineage>
        <taxon>Eukaryota</taxon>
        <taxon>Metazoa</taxon>
        <taxon>Ecdysozoa</taxon>
        <taxon>Arthropoda</taxon>
        <taxon>Hexapoda</taxon>
        <taxon>Insecta</taxon>
        <taxon>Pterygota</taxon>
        <taxon>Neoptera</taxon>
        <taxon>Endopterygota</taxon>
        <taxon>Lepidoptera</taxon>
        <taxon>Glossata</taxon>
        <taxon>Ditrysia</taxon>
        <taxon>Tineoidea</taxon>
        <taxon>Psychidae</taxon>
        <taxon>Oiketicinae</taxon>
        <taxon>Eumeta</taxon>
    </lineage>
</organism>
<dbReference type="EMBL" id="BGZK01000152">
    <property type="protein sequence ID" value="GBP23579.1"/>
    <property type="molecule type" value="Genomic_DNA"/>
</dbReference>
<keyword evidence="3" id="KW-1185">Reference proteome</keyword>
<evidence type="ECO:0000313" key="2">
    <source>
        <dbReference type="EMBL" id="GBP23579.1"/>
    </source>
</evidence>
<feature type="region of interest" description="Disordered" evidence="1">
    <location>
        <begin position="159"/>
        <end position="178"/>
    </location>
</feature>
<reference evidence="2 3" key="1">
    <citation type="journal article" date="2019" name="Commun. Biol.">
        <title>The bagworm genome reveals a unique fibroin gene that provides high tensile strength.</title>
        <authorList>
            <person name="Kono N."/>
            <person name="Nakamura H."/>
            <person name="Ohtoshi R."/>
            <person name="Tomita M."/>
            <person name="Numata K."/>
            <person name="Arakawa K."/>
        </authorList>
    </citation>
    <scope>NUCLEOTIDE SEQUENCE [LARGE SCALE GENOMIC DNA]</scope>
</reference>
<accession>A0A4C1UB74</accession>
<name>A0A4C1UB74_EUMVA</name>
<dbReference type="OrthoDB" id="7503472at2759"/>
<evidence type="ECO:0000313" key="3">
    <source>
        <dbReference type="Proteomes" id="UP000299102"/>
    </source>
</evidence>
<gene>
    <name evidence="2" type="ORF">EVAR_80195_1</name>
</gene>
<sequence length="282" mass="33054">MKQLLNVQSEQRGQYELNFDIDDDIRDDEFYGSDDESEPITTANTRSSPYHRDFLEIKVKVQIRASKCQNDYPMNNNRCLEFVQYLVDELLPDLPFWSIMLNTKKEHSCNSNAENHFKQVKAERELGLKAGVFIDKLFFALKAALQLLDLPPPIVCSRKRSGPKINEPNNMLSEESWKDCKKQRKSSRLSYQNSDSLKKNLNLEIKKKALIVNDNNKTINNKDYYFCDISSREYFVAWVPEVRLNNFPVSNTSKTPFQRKTVFKAKKLRKITKNLKKSTDRY</sequence>
<evidence type="ECO:0000256" key="1">
    <source>
        <dbReference type="SAM" id="MobiDB-lite"/>
    </source>
</evidence>
<dbReference type="AlphaFoldDB" id="A0A4C1UB74"/>
<comment type="caution">
    <text evidence="2">The sequence shown here is derived from an EMBL/GenBank/DDBJ whole genome shotgun (WGS) entry which is preliminary data.</text>
</comment>
<proteinExistence type="predicted"/>
<dbReference type="Proteomes" id="UP000299102">
    <property type="component" value="Unassembled WGS sequence"/>
</dbReference>